<keyword evidence="5" id="KW-0547">Nucleotide-binding</keyword>
<dbReference type="KEGG" id="pvo:PVOR_04853"/>
<evidence type="ECO:0000313" key="11">
    <source>
        <dbReference type="EMBL" id="EFU43063.1"/>
    </source>
</evidence>
<evidence type="ECO:0000256" key="1">
    <source>
        <dbReference type="ARBA" id="ARBA00000085"/>
    </source>
</evidence>
<dbReference type="Pfam" id="PF02518">
    <property type="entry name" value="HATPase_c"/>
    <property type="match status" value="1"/>
</dbReference>
<keyword evidence="6 11" id="KW-0418">Kinase</keyword>
<dbReference type="SMART" id="SM00387">
    <property type="entry name" value="HATPase_c"/>
    <property type="match status" value="1"/>
</dbReference>
<evidence type="ECO:0000256" key="3">
    <source>
        <dbReference type="ARBA" id="ARBA00022553"/>
    </source>
</evidence>
<dbReference type="GO" id="GO:0005524">
    <property type="term" value="F:ATP binding"/>
    <property type="evidence" value="ECO:0007669"/>
    <property type="project" value="UniProtKB-KW"/>
</dbReference>
<evidence type="ECO:0000256" key="2">
    <source>
        <dbReference type="ARBA" id="ARBA00012438"/>
    </source>
</evidence>
<evidence type="ECO:0000313" key="12">
    <source>
        <dbReference type="Proteomes" id="UP000003094"/>
    </source>
</evidence>
<sequence>MDKPFGEITDQEIIRQAKQQCIDKGMNPELVPTHTHRLNDEALAVRRAKYSEYIEVIQAFVNKFLSSGSGNPVLITITDNEGFILDFAGDPTIIETARYLGIVEGSGYCAEDGPSSIDLCLNYKRPFTLIGEDHFHQILHGMACYSAPFHGESGKEIIGTISLMTNKEFVHPHLHALLCTMADSLEREMVTRKQNTQLQTLNQVLLGTNHYGVIITDAQGQILEMNEHCLSLLCPDRSDRDRSNYVSRSVFGIKPIGEYYERVIQRQEVCIGEELSLEISGNVNHYILDVQPAYDRKGQIMRVVGSLRDITEMKRTEEVLRNTEKLVFAGQVAVSIAHEVRNPLTTVKGMLQLANKDARLRHYDLIMSELERANLMVGEFMILGKPQAAVLKQEDCGEILEEVLHLFAIQAELSGIEMTQCFVQNAVILCDRNQIKQVFLNILKNAMEALPYGGNIHIRLDVQEGYQRVIFTDNGSGMTEEVLQRIGEPFHTTKPDGNGLGIMIVHRIMESHHGRIVIRSEEERGTSVEIGLPLP</sequence>
<evidence type="ECO:0000259" key="10">
    <source>
        <dbReference type="PROSITE" id="PS50113"/>
    </source>
</evidence>
<dbReference type="AlphaFoldDB" id="A0A2R9T0E3"/>
<accession>A0A2R9T0E3</accession>
<keyword evidence="3" id="KW-0597">Phosphoprotein</keyword>
<evidence type="ECO:0000259" key="9">
    <source>
        <dbReference type="PROSITE" id="PS50109"/>
    </source>
</evidence>
<dbReference type="SUPFAM" id="SSF55874">
    <property type="entry name" value="ATPase domain of HSP90 chaperone/DNA topoisomerase II/histidine kinase"/>
    <property type="match status" value="1"/>
</dbReference>
<dbReference type="InterPro" id="IPR004358">
    <property type="entry name" value="Sig_transdc_His_kin-like_C"/>
</dbReference>
<dbReference type="CDD" id="cd00082">
    <property type="entry name" value="HisKA"/>
    <property type="match status" value="1"/>
</dbReference>
<dbReference type="Gene3D" id="3.30.450.20">
    <property type="entry name" value="PAS domain"/>
    <property type="match status" value="1"/>
</dbReference>
<dbReference type="Pfam" id="PF08448">
    <property type="entry name" value="PAS_4"/>
    <property type="match status" value="1"/>
</dbReference>
<dbReference type="Pfam" id="PF00512">
    <property type="entry name" value="HisKA"/>
    <property type="match status" value="1"/>
</dbReference>
<organism evidence="11 12">
    <name type="scientific">Paenibacillus vortex V453</name>
    <dbReference type="NCBI Taxonomy" id="715225"/>
    <lineage>
        <taxon>Bacteria</taxon>
        <taxon>Bacillati</taxon>
        <taxon>Bacillota</taxon>
        <taxon>Bacilli</taxon>
        <taxon>Bacillales</taxon>
        <taxon>Paenibacillaceae</taxon>
        <taxon>Paenibacillus</taxon>
    </lineage>
</organism>
<dbReference type="Gene3D" id="1.10.287.130">
    <property type="match status" value="1"/>
</dbReference>
<dbReference type="GO" id="GO:0000155">
    <property type="term" value="F:phosphorelay sensor kinase activity"/>
    <property type="evidence" value="ECO:0007669"/>
    <property type="project" value="InterPro"/>
</dbReference>
<dbReference type="Proteomes" id="UP000003094">
    <property type="component" value="Unassembled WGS sequence"/>
</dbReference>
<dbReference type="PROSITE" id="PS50109">
    <property type="entry name" value="HIS_KIN"/>
    <property type="match status" value="1"/>
</dbReference>
<dbReference type="Gene3D" id="3.30.450.40">
    <property type="match status" value="1"/>
</dbReference>
<dbReference type="SUPFAM" id="SSF55785">
    <property type="entry name" value="PYP-like sensor domain (PAS domain)"/>
    <property type="match status" value="1"/>
</dbReference>
<dbReference type="InterPro" id="IPR036890">
    <property type="entry name" value="HATPase_C_sf"/>
</dbReference>
<feature type="domain" description="PAC" evidence="10">
    <location>
        <begin position="265"/>
        <end position="322"/>
    </location>
</feature>
<dbReference type="InterPro" id="IPR003594">
    <property type="entry name" value="HATPase_dom"/>
</dbReference>
<keyword evidence="4" id="KW-0808">Transferase</keyword>
<evidence type="ECO:0000256" key="8">
    <source>
        <dbReference type="ARBA" id="ARBA00023012"/>
    </source>
</evidence>
<evidence type="ECO:0000256" key="4">
    <source>
        <dbReference type="ARBA" id="ARBA00022679"/>
    </source>
</evidence>
<feature type="domain" description="Histidine kinase" evidence="9">
    <location>
        <begin position="335"/>
        <end position="535"/>
    </location>
</feature>
<keyword evidence="12" id="KW-1185">Reference proteome</keyword>
<dbReference type="InterPro" id="IPR003661">
    <property type="entry name" value="HisK_dim/P_dom"/>
</dbReference>
<dbReference type="EC" id="2.7.13.3" evidence="2"/>
<name>A0A2R9T0E3_9BACL</name>
<evidence type="ECO:0000256" key="6">
    <source>
        <dbReference type="ARBA" id="ARBA00022777"/>
    </source>
</evidence>
<comment type="caution">
    <text evidence="11">The sequence shown here is derived from an EMBL/GenBank/DDBJ whole genome shotgun (WGS) entry which is preliminary data.</text>
</comment>
<keyword evidence="7" id="KW-0067">ATP-binding</keyword>
<gene>
    <name evidence="11" type="ORF">PVOR_04853</name>
</gene>
<evidence type="ECO:0000256" key="5">
    <source>
        <dbReference type="ARBA" id="ARBA00022741"/>
    </source>
</evidence>
<dbReference type="SUPFAM" id="SSF47384">
    <property type="entry name" value="Homodimeric domain of signal transducing histidine kinase"/>
    <property type="match status" value="1"/>
</dbReference>
<dbReference type="PANTHER" id="PTHR43065">
    <property type="entry name" value="SENSOR HISTIDINE KINASE"/>
    <property type="match status" value="1"/>
</dbReference>
<dbReference type="SMART" id="SM00388">
    <property type="entry name" value="HisKA"/>
    <property type="match status" value="1"/>
</dbReference>
<proteinExistence type="predicted"/>
<dbReference type="InterPro" id="IPR005467">
    <property type="entry name" value="His_kinase_dom"/>
</dbReference>
<dbReference type="PROSITE" id="PS50113">
    <property type="entry name" value="PAC"/>
    <property type="match status" value="1"/>
</dbReference>
<reference evidence="11 12" key="1">
    <citation type="journal article" date="2010" name="BMC Genomics">
        <title>Genome sequence of the pattern forming Paenibacillus vortex bacterium reveals potential for thriving in complex environments.</title>
        <authorList>
            <person name="Sirota-Madi A."/>
            <person name="Olender T."/>
            <person name="Helman Y."/>
            <person name="Ingham C."/>
            <person name="Brainis I."/>
            <person name="Roth D."/>
            <person name="Hagi E."/>
            <person name="Brodsky L."/>
            <person name="Leshkowitz D."/>
            <person name="Galatenko V."/>
            <person name="Nikolaev V."/>
            <person name="Mugasimangalam R.C."/>
            <person name="Bransburg-Zabary S."/>
            <person name="Gutnick D.L."/>
            <person name="Lancet D."/>
            <person name="Ben-Jacob E."/>
        </authorList>
    </citation>
    <scope>NUCLEOTIDE SEQUENCE [LARGE SCALE GENOMIC DNA]</scope>
    <source>
        <strain evidence="11 12">V453</strain>
    </source>
</reference>
<dbReference type="InterPro" id="IPR013656">
    <property type="entry name" value="PAS_4"/>
</dbReference>
<dbReference type="PRINTS" id="PR00344">
    <property type="entry name" value="BCTRLSENSOR"/>
</dbReference>
<dbReference type="PANTHER" id="PTHR43065:SF34">
    <property type="entry name" value="SPORULATION KINASE A"/>
    <property type="match status" value="1"/>
</dbReference>
<evidence type="ECO:0000256" key="7">
    <source>
        <dbReference type="ARBA" id="ARBA00022840"/>
    </source>
</evidence>
<comment type="catalytic activity">
    <reaction evidence="1">
        <text>ATP + protein L-histidine = ADP + protein N-phospho-L-histidine.</text>
        <dbReference type="EC" id="2.7.13.3"/>
    </reaction>
</comment>
<dbReference type="Gene3D" id="3.30.565.10">
    <property type="entry name" value="Histidine kinase-like ATPase, C-terminal domain"/>
    <property type="match status" value="1"/>
</dbReference>
<dbReference type="InterPro" id="IPR035965">
    <property type="entry name" value="PAS-like_dom_sf"/>
</dbReference>
<protein>
    <recommendedName>
        <fullName evidence="2">histidine kinase</fullName>
        <ecNumber evidence="2">2.7.13.3</ecNumber>
    </recommendedName>
</protein>
<keyword evidence="8" id="KW-0902">Two-component regulatory system</keyword>
<dbReference type="InterPro" id="IPR036097">
    <property type="entry name" value="HisK_dim/P_sf"/>
</dbReference>
<dbReference type="EMBL" id="ADHJ01000009">
    <property type="protein sequence ID" value="EFU43063.1"/>
    <property type="molecule type" value="Genomic_DNA"/>
</dbReference>
<dbReference type="InterPro" id="IPR029016">
    <property type="entry name" value="GAF-like_dom_sf"/>
</dbReference>
<dbReference type="InterPro" id="IPR000700">
    <property type="entry name" value="PAS-assoc_C"/>
</dbReference>